<gene>
    <name evidence="2" type="ORF">SHTP_0157</name>
</gene>
<evidence type="ECO:0000313" key="2">
    <source>
        <dbReference type="EMBL" id="BAV39560.1"/>
    </source>
</evidence>
<evidence type="ECO:0000313" key="3">
    <source>
        <dbReference type="Proteomes" id="UP000218067"/>
    </source>
</evidence>
<protein>
    <recommendedName>
        <fullName evidence="4">Lipoprotein</fullName>
    </recommendedName>
</protein>
<dbReference type="AlphaFoldDB" id="A0A1B4XXM6"/>
<dbReference type="EMBL" id="AP017624">
    <property type="protein sequence ID" value="BAV39560.1"/>
    <property type="molecule type" value="Genomic_DNA"/>
</dbReference>
<keyword evidence="1" id="KW-0732">Signal</keyword>
<dbReference type="PROSITE" id="PS51257">
    <property type="entry name" value="PROKAR_LIPOPROTEIN"/>
    <property type="match status" value="1"/>
</dbReference>
<evidence type="ECO:0008006" key="4">
    <source>
        <dbReference type="Google" id="ProtNLM"/>
    </source>
</evidence>
<dbReference type="GeneID" id="93434839"/>
<evidence type="ECO:0000256" key="1">
    <source>
        <dbReference type="SAM" id="SignalP"/>
    </source>
</evidence>
<feature type="signal peptide" evidence="1">
    <location>
        <begin position="1"/>
        <end position="23"/>
    </location>
</feature>
<proteinExistence type="predicted"/>
<dbReference type="RefSeq" id="WP_171944484.1">
    <property type="nucleotide sequence ID" value="NZ_AP017624.1"/>
</dbReference>
<accession>A0A1B4XXM6</accession>
<reference evidence="2 3" key="1">
    <citation type="submission" date="2016-08" db="EMBL/GenBank/DDBJ databases">
        <title>Complete genome sequence of Mycobacterium shinshuense, a subspecies of M. ulcerans.</title>
        <authorList>
            <person name="Yoshida M."/>
            <person name="Ogura Y."/>
            <person name="Hayashi T."/>
            <person name="Hoshino Y."/>
        </authorList>
    </citation>
    <scope>NUCLEOTIDE SEQUENCE [LARGE SCALE GENOMIC DNA]</scope>
    <source>
        <strain evidence="3">ATCC 33728</strain>
    </source>
</reference>
<dbReference type="Proteomes" id="UP000218067">
    <property type="component" value="Chromosome"/>
</dbReference>
<feature type="chain" id="PRO_5039607164" description="Lipoprotein" evidence="1">
    <location>
        <begin position="24"/>
        <end position="247"/>
    </location>
</feature>
<name>A0A1B4XXM6_MYCUL</name>
<sequence>MRSSSMAASVLVAAAALTGGCTAVNKAAGEPVGHAFQLLEYPQPVSQPVAEPAEGSPYGGYSVEVAGSVTYLKETTVLPKSGLLTIGPGPRAGELQVQHYYQGDRFPYETGVLSKDGTASTLNAITIVNPLDSRVSLQCAVAGGIALENLNEPRDLHGECGGGAKLSGTVRADGTRQATWRGKPVELARTVVDLTITGMTSGKVHQINDVPKGGSFPLYTAIDVNMTAQGINLTEELERYVLPRVQD</sequence>
<organism evidence="2 3">
    <name type="scientific">Mycobacterium ulcerans subsp. shinshuense</name>
    <dbReference type="NCBI Taxonomy" id="1124626"/>
    <lineage>
        <taxon>Bacteria</taxon>
        <taxon>Bacillati</taxon>
        <taxon>Actinomycetota</taxon>
        <taxon>Actinomycetes</taxon>
        <taxon>Mycobacteriales</taxon>
        <taxon>Mycobacteriaceae</taxon>
        <taxon>Mycobacterium</taxon>
        <taxon>Mycobacterium ulcerans group</taxon>
    </lineage>
</organism>